<name>A0AAW0CI92_9AGAR</name>
<dbReference type="Proteomes" id="UP001362999">
    <property type="component" value="Unassembled WGS sequence"/>
</dbReference>
<keyword evidence="2" id="KW-1185">Reference proteome</keyword>
<comment type="caution">
    <text evidence="1">The sequence shown here is derived from an EMBL/GenBank/DDBJ whole genome shotgun (WGS) entry which is preliminary data.</text>
</comment>
<accession>A0AAW0CI92</accession>
<sequence>MIAGATFSSTTIFLAMAVQNPLNIQELLDLCIDFVSESRPSLLSCSLVARAWVNTAQSHLFHNPLYVPPDSSQIQDVDAMALRLLEALQSFHHLIRHVHALDFIQVRPDSTVEKICGLGFTHLEKLTIEVDHRIEYWQSEAFVRVLALPTLRFLAIHSTVRVPSSCDTLFRRLSPSIQHLRLACPRWDLREMQPAGDAAAAPNRLTSLTLDAGPAQCLLPGVMRPLDISNLLALSVWRADKISWNTIPHRTMQSLRILNLRLSIFDEDGVDLSIFPNLAVLRVDRAYTLSALCHTVTTLCSPRVIIITASCLNFEHDECDVLDGILGSFDSSPLPVVEFELVRRGDEGQIEWGSRFPILASQNRLRVVCRTWEMAEQWWEQTIDAL</sequence>
<evidence type="ECO:0000313" key="1">
    <source>
        <dbReference type="EMBL" id="KAK7038602.1"/>
    </source>
</evidence>
<evidence type="ECO:0008006" key="3">
    <source>
        <dbReference type="Google" id="ProtNLM"/>
    </source>
</evidence>
<dbReference type="EMBL" id="JAWWNJ010000017">
    <property type="protein sequence ID" value="KAK7038602.1"/>
    <property type="molecule type" value="Genomic_DNA"/>
</dbReference>
<gene>
    <name evidence="1" type="ORF">R3P38DRAFT_2906670</name>
</gene>
<organism evidence="1 2">
    <name type="scientific">Favolaschia claudopus</name>
    <dbReference type="NCBI Taxonomy" id="2862362"/>
    <lineage>
        <taxon>Eukaryota</taxon>
        <taxon>Fungi</taxon>
        <taxon>Dikarya</taxon>
        <taxon>Basidiomycota</taxon>
        <taxon>Agaricomycotina</taxon>
        <taxon>Agaricomycetes</taxon>
        <taxon>Agaricomycetidae</taxon>
        <taxon>Agaricales</taxon>
        <taxon>Marasmiineae</taxon>
        <taxon>Mycenaceae</taxon>
        <taxon>Favolaschia</taxon>
    </lineage>
</organism>
<proteinExistence type="predicted"/>
<reference evidence="1 2" key="1">
    <citation type="journal article" date="2024" name="J Genomics">
        <title>Draft genome sequencing and assembly of Favolaschia claudopus CIRM-BRFM 2984 isolated from oak limbs.</title>
        <authorList>
            <person name="Navarro D."/>
            <person name="Drula E."/>
            <person name="Chaduli D."/>
            <person name="Cazenave R."/>
            <person name="Ahrendt S."/>
            <person name="Wang J."/>
            <person name="Lipzen A."/>
            <person name="Daum C."/>
            <person name="Barry K."/>
            <person name="Grigoriev I.V."/>
            <person name="Favel A."/>
            <person name="Rosso M.N."/>
            <person name="Martin F."/>
        </authorList>
    </citation>
    <scope>NUCLEOTIDE SEQUENCE [LARGE SCALE GENOMIC DNA]</scope>
    <source>
        <strain evidence="1 2">CIRM-BRFM 2984</strain>
    </source>
</reference>
<dbReference type="AlphaFoldDB" id="A0AAW0CI92"/>
<evidence type="ECO:0000313" key="2">
    <source>
        <dbReference type="Proteomes" id="UP001362999"/>
    </source>
</evidence>
<protein>
    <recommendedName>
        <fullName evidence="3">F-box domain-containing protein</fullName>
    </recommendedName>
</protein>